<feature type="transmembrane region" description="Helical" evidence="6">
    <location>
        <begin position="20"/>
        <end position="40"/>
    </location>
</feature>
<keyword evidence="4 6" id="KW-0472">Membrane</keyword>
<feature type="transmembrane region" description="Helical" evidence="6">
    <location>
        <begin position="529"/>
        <end position="550"/>
    </location>
</feature>
<evidence type="ECO:0000256" key="6">
    <source>
        <dbReference type="SAM" id="Phobius"/>
    </source>
</evidence>
<evidence type="ECO:0000256" key="1">
    <source>
        <dbReference type="ARBA" id="ARBA00004141"/>
    </source>
</evidence>
<dbReference type="GO" id="GO:0016020">
    <property type="term" value="C:membrane"/>
    <property type="evidence" value="ECO:0007669"/>
    <property type="project" value="UniProtKB-SubCell"/>
</dbReference>
<dbReference type="InterPro" id="IPR017501">
    <property type="entry name" value="Phage_infect_YhgE_C"/>
</dbReference>
<dbReference type="OrthoDB" id="9811483at2"/>
<feature type="transmembrane region" description="Helical" evidence="6">
    <location>
        <begin position="601"/>
        <end position="625"/>
    </location>
</feature>
<comment type="caution">
    <text evidence="8">The sequence shown here is derived from an EMBL/GenBank/DDBJ whole genome shotgun (WGS) entry which is preliminary data.</text>
</comment>
<dbReference type="PANTHER" id="PTHR43077">
    <property type="entry name" value="TRANSPORT PERMEASE YVFS-RELATED"/>
    <property type="match status" value="1"/>
</dbReference>
<organism evidence="8 9">
    <name type="scientific">Ellagibacter isourolithinifaciens</name>
    <dbReference type="NCBI Taxonomy" id="2137581"/>
    <lineage>
        <taxon>Bacteria</taxon>
        <taxon>Bacillati</taxon>
        <taxon>Actinomycetota</taxon>
        <taxon>Coriobacteriia</taxon>
        <taxon>Eggerthellales</taxon>
        <taxon>Eggerthellaceae</taxon>
        <taxon>Ellagibacter</taxon>
    </lineage>
</organism>
<dbReference type="RefSeq" id="WP_158050093.1">
    <property type="nucleotide sequence ID" value="NZ_WAJR01000024.1"/>
</dbReference>
<evidence type="ECO:0000259" key="7">
    <source>
        <dbReference type="Pfam" id="PF12698"/>
    </source>
</evidence>
<feature type="domain" description="ABC-2 type transporter transmembrane" evidence="7">
    <location>
        <begin position="27"/>
        <end position="182"/>
    </location>
</feature>
<dbReference type="InterPro" id="IPR013525">
    <property type="entry name" value="ABC2_TM"/>
</dbReference>
<sequence length="728" mass="77450">MRNIWRIFKTDMKHLFNNSISVIIVIGLVFLPSIFTWYNVIACWDAFGNTGNLTVAVANTDEGYESDLVPLEINVGDKVVSALRANDQLNWTFTTEEDAIDGAQSGRYYAAVVIPQSFSRDMMTFYSDEVEHANIIYYTNEKKNAIAPKVTDQGADQVSNQVNQVFLETLSDVALSIVSSLSKYSQDADLSGAVGTLADHVDGMAGQMTGAASVLGMYSQLIDSSQSLISQSGTLLGQTRDEAAKVGDIAKGGGAGVSDIASALSTSADSLSQAISASAESYKGISAQISDVYDSAGDLTGDTSQHLRNQAAVVETEIGDLNSIISALEGIQGSIDGQYAPLVESMISQLEQSVSLLQQLSDSLYQAADNIQSGYDDAVAQRAEIQELADKAAASLNDVKTEYNDNVKPGLDELSASVSSMVSTLQSSAAKLDAAGGEISGDADSVASKLSGAKAKLADAQNELTSTAGELTTLSGNLRSALASGNVEKLREVIGSNPAVLASAVTTPVALDRHAVFPADNFGSQMAPLYTTLALWIGSLLMMVAIKPAVSKRGLAELDNPKPRELYFGRYCVVAVLSLLQTTCVGLGNMLFLGVQVSHPLLFMLCFWVSGLVYSLFIYTLVLAFANLGKAIAVLFLILQVTAGGGAYPLQVLPEFFQIASPFMPATHTINAMRAAMMGIYNGDFFTEMGMLLLFVLPSLLLGLVLRKPLEGFMSWFVEKVEESKMIA</sequence>
<dbReference type="NCBIfam" id="TIGR03062">
    <property type="entry name" value="pip_yhgE_Cterm"/>
    <property type="match status" value="1"/>
</dbReference>
<dbReference type="Proteomes" id="UP000468668">
    <property type="component" value="Unassembled WGS sequence"/>
</dbReference>
<proteinExistence type="predicted"/>
<dbReference type="InterPro" id="IPR051328">
    <property type="entry name" value="T7SS_ABC-Transporter"/>
</dbReference>
<feature type="domain" description="ABC-2 type transporter transmembrane" evidence="7">
    <location>
        <begin position="341"/>
        <end position="704"/>
    </location>
</feature>
<dbReference type="NCBIfam" id="TIGR03061">
    <property type="entry name" value="pip_yhgE_Nterm"/>
    <property type="match status" value="1"/>
</dbReference>
<evidence type="ECO:0000313" key="8">
    <source>
        <dbReference type="EMBL" id="KAB1638660.1"/>
    </source>
</evidence>
<dbReference type="GeneID" id="98658443"/>
<protein>
    <submittedName>
        <fullName evidence="8">YhgE/Pip domain-containing protein</fullName>
    </submittedName>
</protein>
<gene>
    <name evidence="8" type="ORF">F8C90_08485</name>
</gene>
<evidence type="ECO:0000313" key="9">
    <source>
        <dbReference type="Proteomes" id="UP000468668"/>
    </source>
</evidence>
<reference evidence="8 9" key="1">
    <citation type="submission" date="2019-09" db="EMBL/GenBank/DDBJ databases">
        <title>Whole genome shotgun sequencing (WGS) of Ellagibacter isourolithinifaciens DSM 104140(T) and Adlercreutzia muris DSM 29508(T).</title>
        <authorList>
            <person name="Stoll D.A."/>
            <person name="Danylec N."/>
            <person name="Huch M."/>
        </authorList>
    </citation>
    <scope>NUCLEOTIDE SEQUENCE [LARGE SCALE GENOMIC DNA]</scope>
    <source>
        <strain evidence="8 9">DSM 104140</strain>
    </source>
</reference>
<keyword evidence="9" id="KW-1185">Reference proteome</keyword>
<dbReference type="InterPro" id="IPR017500">
    <property type="entry name" value="Phage_infect_YhgE_N"/>
</dbReference>
<feature type="transmembrane region" description="Helical" evidence="6">
    <location>
        <begin position="571"/>
        <end position="595"/>
    </location>
</feature>
<keyword evidence="3 6" id="KW-1133">Transmembrane helix</keyword>
<dbReference type="AlphaFoldDB" id="A0A6N6NL13"/>
<keyword evidence="2 6" id="KW-0812">Transmembrane</keyword>
<dbReference type="EMBL" id="WAJR01000024">
    <property type="protein sequence ID" value="KAB1638660.1"/>
    <property type="molecule type" value="Genomic_DNA"/>
</dbReference>
<feature type="coiled-coil region" evidence="5">
    <location>
        <begin position="443"/>
        <end position="470"/>
    </location>
</feature>
<dbReference type="Pfam" id="PF12698">
    <property type="entry name" value="ABC2_membrane_3"/>
    <property type="match status" value="2"/>
</dbReference>
<feature type="transmembrane region" description="Helical" evidence="6">
    <location>
        <begin position="632"/>
        <end position="650"/>
    </location>
</feature>
<dbReference type="Gene3D" id="3.40.1710.10">
    <property type="entry name" value="abc type-2 transporter like domain"/>
    <property type="match status" value="1"/>
</dbReference>
<name>A0A6N6NL13_9ACTN</name>
<accession>A0A6N6NL13</accession>
<feature type="transmembrane region" description="Helical" evidence="6">
    <location>
        <begin position="685"/>
        <end position="706"/>
    </location>
</feature>
<evidence type="ECO:0000256" key="4">
    <source>
        <dbReference type="ARBA" id="ARBA00023136"/>
    </source>
</evidence>
<comment type="subcellular location">
    <subcellularLocation>
        <location evidence="1">Membrane</location>
        <topology evidence="1">Multi-pass membrane protein</topology>
    </subcellularLocation>
</comment>
<dbReference type="PANTHER" id="PTHR43077:SF10">
    <property type="entry name" value="TRANSPORT PERMEASE PROTEIN"/>
    <property type="match status" value="1"/>
</dbReference>
<evidence type="ECO:0000256" key="5">
    <source>
        <dbReference type="SAM" id="Coils"/>
    </source>
</evidence>
<dbReference type="GO" id="GO:0140359">
    <property type="term" value="F:ABC-type transporter activity"/>
    <property type="evidence" value="ECO:0007669"/>
    <property type="project" value="InterPro"/>
</dbReference>
<evidence type="ECO:0000256" key="3">
    <source>
        <dbReference type="ARBA" id="ARBA00022989"/>
    </source>
</evidence>
<evidence type="ECO:0000256" key="2">
    <source>
        <dbReference type="ARBA" id="ARBA00022692"/>
    </source>
</evidence>
<keyword evidence="5" id="KW-0175">Coiled coil</keyword>